<keyword evidence="5" id="KW-0547">Nucleotide-binding</keyword>
<dbReference type="GO" id="GO:0046656">
    <property type="term" value="P:folic acid biosynthetic process"/>
    <property type="evidence" value="ECO:0007669"/>
    <property type="project" value="UniProtKB-KW"/>
</dbReference>
<dbReference type="NCBIfam" id="TIGR00526">
    <property type="entry name" value="folB_dom"/>
    <property type="match status" value="1"/>
</dbReference>
<evidence type="ECO:0000256" key="2">
    <source>
        <dbReference type="ARBA" id="ARBA00009640"/>
    </source>
</evidence>
<dbReference type="SMART" id="SM00905">
    <property type="entry name" value="FolB"/>
    <property type="match status" value="2"/>
</dbReference>
<keyword evidence="7" id="KW-0067">ATP-binding</keyword>
<dbReference type="UniPathway" id="UPA00077">
    <property type="reaction ID" value="UER00155"/>
</dbReference>
<keyword evidence="4" id="KW-0808">Transferase</keyword>
<dbReference type="SUPFAM" id="SSF55620">
    <property type="entry name" value="Tetrahydrobiopterin biosynthesis enzymes-like"/>
    <property type="match status" value="2"/>
</dbReference>
<dbReference type="PANTHER" id="PTHR20941">
    <property type="entry name" value="FOLATE SYNTHESIS PROTEINS"/>
    <property type="match status" value="1"/>
</dbReference>
<dbReference type="InterPro" id="IPR006157">
    <property type="entry name" value="FolB_dom"/>
</dbReference>
<dbReference type="InterPro" id="IPR043133">
    <property type="entry name" value="GTP-CH-I_C/QueF"/>
</dbReference>
<evidence type="ECO:0000256" key="3">
    <source>
        <dbReference type="ARBA" id="ARBA00013253"/>
    </source>
</evidence>
<dbReference type="GO" id="GO:0004150">
    <property type="term" value="F:dihydroneopterin aldolase activity"/>
    <property type="evidence" value="ECO:0007669"/>
    <property type="project" value="InterPro"/>
</dbReference>
<dbReference type="InterPro" id="IPR035907">
    <property type="entry name" value="Hppk_sf"/>
</dbReference>
<feature type="domain" description="Pterin-binding" evidence="9">
    <location>
        <begin position="489"/>
        <end position="802"/>
    </location>
</feature>
<dbReference type="OrthoDB" id="615426at2759"/>
<dbReference type="NCBIfam" id="TIGR01498">
    <property type="entry name" value="folK"/>
    <property type="match status" value="1"/>
</dbReference>
<dbReference type="AlphaFoldDB" id="A0A8I2YC06"/>
<dbReference type="Pfam" id="PF02152">
    <property type="entry name" value="FolB"/>
    <property type="match status" value="2"/>
</dbReference>
<dbReference type="SUPFAM" id="SSF55083">
    <property type="entry name" value="6-hydroxymethyl-7,8-dihydropterin pyrophosphokinase, HPPK"/>
    <property type="match status" value="1"/>
</dbReference>
<evidence type="ECO:0000313" key="10">
    <source>
        <dbReference type="EMBL" id="KAG6369112.1"/>
    </source>
</evidence>
<evidence type="ECO:0000256" key="6">
    <source>
        <dbReference type="ARBA" id="ARBA00022777"/>
    </source>
</evidence>
<dbReference type="Gene3D" id="3.30.70.560">
    <property type="entry name" value="7,8-Dihydro-6-hydroxymethylpterin-pyrophosphokinase HPPK"/>
    <property type="match status" value="1"/>
</dbReference>
<dbReference type="InterPro" id="IPR000550">
    <property type="entry name" value="Hppk"/>
</dbReference>
<dbReference type="CDD" id="cd00483">
    <property type="entry name" value="HPPK"/>
    <property type="match status" value="1"/>
</dbReference>
<keyword evidence="6" id="KW-0418">Kinase</keyword>
<dbReference type="PANTHER" id="PTHR20941:SF1">
    <property type="entry name" value="FOLIC ACID SYNTHESIS PROTEIN FOL1"/>
    <property type="match status" value="1"/>
</dbReference>
<comment type="pathway">
    <text evidence="1">Cofactor biosynthesis; tetrahydrofolate biosynthesis; 2-amino-4-hydroxy-6-hydroxymethyl-7,8-dihydropteridine diphosphate from 7,8-dihydroneopterin triphosphate: step 4/4.</text>
</comment>
<dbReference type="GO" id="GO:0005740">
    <property type="term" value="C:mitochondrial envelope"/>
    <property type="evidence" value="ECO:0007669"/>
    <property type="project" value="TreeGrafter"/>
</dbReference>
<dbReference type="SUPFAM" id="SSF51717">
    <property type="entry name" value="Dihydropteroate synthetase-like"/>
    <property type="match status" value="1"/>
</dbReference>
<comment type="similarity">
    <text evidence="2">In the N-terminal section; belongs to the DHNA family.</text>
</comment>
<dbReference type="Proteomes" id="UP000683000">
    <property type="component" value="Unassembled WGS sequence"/>
</dbReference>
<accession>A0A8I2YC06</accession>
<dbReference type="InterPro" id="IPR045031">
    <property type="entry name" value="DHP_synth-like"/>
</dbReference>
<dbReference type="GO" id="GO:0003848">
    <property type="term" value="F:2-amino-4-hydroxy-6-hydroxymethyldihydropteridine diphosphokinase activity"/>
    <property type="evidence" value="ECO:0007669"/>
    <property type="project" value="UniProtKB-EC"/>
</dbReference>
<keyword evidence="11" id="KW-1185">Reference proteome</keyword>
<evidence type="ECO:0000259" key="9">
    <source>
        <dbReference type="PROSITE" id="PS50972"/>
    </source>
</evidence>
<keyword evidence="8" id="KW-0289">Folate biosynthesis</keyword>
<dbReference type="InterPro" id="IPR000489">
    <property type="entry name" value="Pterin-binding_dom"/>
</dbReference>
<name>A0A8I2YC06_9AGAM</name>
<dbReference type="PROSITE" id="PS50972">
    <property type="entry name" value="PTERIN_BINDING"/>
    <property type="match status" value="1"/>
</dbReference>
<evidence type="ECO:0000256" key="5">
    <source>
        <dbReference type="ARBA" id="ARBA00022741"/>
    </source>
</evidence>
<evidence type="ECO:0000256" key="7">
    <source>
        <dbReference type="ARBA" id="ARBA00022840"/>
    </source>
</evidence>
<dbReference type="Pfam" id="PF01288">
    <property type="entry name" value="HPPK"/>
    <property type="match status" value="1"/>
</dbReference>
<dbReference type="GO" id="GO:0005524">
    <property type="term" value="F:ATP binding"/>
    <property type="evidence" value="ECO:0007669"/>
    <property type="project" value="UniProtKB-KW"/>
</dbReference>
<dbReference type="Pfam" id="PF00809">
    <property type="entry name" value="Pterin_bind"/>
    <property type="match status" value="1"/>
</dbReference>
<dbReference type="PROSITE" id="PS00794">
    <property type="entry name" value="HPPK"/>
    <property type="match status" value="1"/>
</dbReference>
<gene>
    <name evidence="10" type="ORF">JVT61DRAFT_1470</name>
</gene>
<comment type="caution">
    <text evidence="10">The sequence shown here is derived from an EMBL/GenBank/DDBJ whole genome shotgun (WGS) entry which is preliminary data.</text>
</comment>
<dbReference type="EMBL" id="JAGFBS010000106">
    <property type="protein sequence ID" value="KAG6369112.1"/>
    <property type="molecule type" value="Genomic_DNA"/>
</dbReference>
<dbReference type="InterPro" id="IPR011005">
    <property type="entry name" value="Dihydropteroate_synth-like_sf"/>
</dbReference>
<evidence type="ECO:0000313" key="11">
    <source>
        <dbReference type="Proteomes" id="UP000683000"/>
    </source>
</evidence>
<dbReference type="EC" id="2.7.6.3" evidence="3"/>
<proteinExistence type="inferred from homology"/>
<dbReference type="Gene3D" id="3.20.20.20">
    <property type="entry name" value="Dihydropteroate synthase-like"/>
    <property type="match status" value="1"/>
</dbReference>
<dbReference type="GO" id="GO:0016301">
    <property type="term" value="F:kinase activity"/>
    <property type="evidence" value="ECO:0007669"/>
    <property type="project" value="UniProtKB-KW"/>
</dbReference>
<evidence type="ECO:0000256" key="8">
    <source>
        <dbReference type="ARBA" id="ARBA00022909"/>
    </source>
</evidence>
<evidence type="ECO:0000256" key="1">
    <source>
        <dbReference type="ARBA" id="ARBA00005051"/>
    </source>
</evidence>
<organism evidence="10 11">
    <name type="scientific">Boletus reticuloceps</name>
    <dbReference type="NCBI Taxonomy" id="495285"/>
    <lineage>
        <taxon>Eukaryota</taxon>
        <taxon>Fungi</taxon>
        <taxon>Dikarya</taxon>
        <taxon>Basidiomycota</taxon>
        <taxon>Agaricomycotina</taxon>
        <taxon>Agaricomycetes</taxon>
        <taxon>Agaricomycetidae</taxon>
        <taxon>Boletales</taxon>
        <taxon>Boletineae</taxon>
        <taxon>Boletaceae</taxon>
        <taxon>Boletoideae</taxon>
        <taxon>Boletus</taxon>
    </lineage>
</organism>
<evidence type="ECO:0000256" key="4">
    <source>
        <dbReference type="ARBA" id="ARBA00022679"/>
    </source>
</evidence>
<reference evidence="10" key="1">
    <citation type="submission" date="2021-03" db="EMBL/GenBank/DDBJ databases">
        <title>Evolutionary innovations through gain and loss of genes in the ectomycorrhizal Boletales.</title>
        <authorList>
            <person name="Wu G."/>
            <person name="Miyauchi S."/>
            <person name="Morin E."/>
            <person name="Yang Z.-L."/>
            <person name="Xu J."/>
            <person name="Martin F.M."/>
        </authorList>
    </citation>
    <scope>NUCLEOTIDE SEQUENCE</scope>
    <source>
        <strain evidence="10">BR01</strain>
    </source>
</reference>
<dbReference type="PROSITE" id="PS00793">
    <property type="entry name" value="DHPS_2"/>
    <property type="match status" value="1"/>
</dbReference>
<protein>
    <recommendedName>
        <fullName evidence="3">2-amino-4-hydroxy-6-hydroxymethyldihydropteridine diphosphokinase</fullName>
        <ecNumber evidence="3">2.7.6.3</ecNumber>
    </recommendedName>
</protein>
<sequence length="810" mass="88266">MPKDTIRIDELLLTLSFAADDDGNEEHSQAVLLSVIIAHDISKAARSDNVAYSIDYAAVCATLTETLPKTLYTSLEALVERVFKTLFRSHPDVDEASVVVTLQDALPHVTIETTRRRGQTSTGPYRFVINTLTFSAILGVNPRERIEKQPVVFDITIDRGSTSQERFPFVALATSIHQTFTASAFFTVEAFASAVACHVLKYTRDPEDTVTIKLSKPNALTLAASAQIQITRQRNDFADVFAGRGSEAEAEHSGSSSSFHSVALALGSNLGDRFANIETALRLLEVPTSMLSNLPEDARVSVVDTSFMYETAPMYVTDQPRFANCACMIETNLAPMELLRLVKEIETAVGRMPSMRFGPRAVDLDILMYDDRLVDTRPPDSRASLDNLIGELVIPHPRMCEREFVLRSLHDMIPHYIHPAYNKTIRALLDELVSTQTESDFPMLKVIPFPKYPLNDTEDTKIHGIHVPPTATYWTMSSNPAKHGRPRKTHLMATLNVTPDSFSDGAQHNTLPTALAYTTTAVSSGADMIDIGGYSTRPGAATVSTDEELARVLPVVQAIRAHPSPAIRDVLLSVDTFRWEVAARAVRAGVNCINDVYAFTGPAYPLDAASWEHLARMRTVARELCVPVVLMHSRGDAGQNKGYDAYNDSGGIVAAVQTELGLKVDKIVRGPGGVRRWLVLVDPGIGFSKPVERQLALMRSLGRVTAPASAPASKSALAHEPAQECERSGNPLAGYPLLVGPSRKSVWGTVLEEGDIEGVYEGRKTGTQERGWATAAAVACAVQQGASVVRVHDVAEMRDVVAVASAIWNP</sequence>
<dbReference type="GO" id="GO:0046654">
    <property type="term" value="P:tetrahydrofolate biosynthetic process"/>
    <property type="evidence" value="ECO:0007669"/>
    <property type="project" value="UniProtKB-UniPathway"/>
</dbReference>
<dbReference type="GO" id="GO:0004156">
    <property type="term" value="F:dihydropteroate synthase activity"/>
    <property type="evidence" value="ECO:0007669"/>
    <property type="project" value="TreeGrafter"/>
</dbReference>
<dbReference type="Gene3D" id="3.30.1130.10">
    <property type="match status" value="2"/>
</dbReference>